<dbReference type="InterPro" id="IPR058347">
    <property type="entry name" value="DUF8034"/>
</dbReference>
<reference evidence="1" key="1">
    <citation type="submission" date="2019-09" db="EMBL/GenBank/DDBJ databases">
        <title>Characterisation of the sponge microbiome using genome-centric metagenomics.</title>
        <authorList>
            <person name="Engelberts J.P."/>
            <person name="Robbins S.J."/>
            <person name="De Goeij J.M."/>
            <person name="Aranda M."/>
            <person name="Bell S.C."/>
            <person name="Webster N.S."/>
        </authorList>
    </citation>
    <scope>NUCLEOTIDE SEQUENCE</scope>
    <source>
        <strain evidence="1">SB0662_bin_9</strain>
    </source>
</reference>
<gene>
    <name evidence="1" type="ORF">F4Y08_14445</name>
</gene>
<dbReference type="EMBL" id="VXPY01000099">
    <property type="protein sequence ID" value="MYD91508.1"/>
    <property type="molecule type" value="Genomic_DNA"/>
</dbReference>
<organism evidence="1">
    <name type="scientific">Caldilineaceae bacterium SB0662_bin_9</name>
    <dbReference type="NCBI Taxonomy" id="2605258"/>
    <lineage>
        <taxon>Bacteria</taxon>
        <taxon>Bacillati</taxon>
        <taxon>Chloroflexota</taxon>
        <taxon>Caldilineae</taxon>
        <taxon>Caldilineales</taxon>
        <taxon>Caldilineaceae</taxon>
    </lineage>
</organism>
<comment type="caution">
    <text evidence="1">The sequence shown here is derived from an EMBL/GenBank/DDBJ whole genome shotgun (WGS) entry which is preliminary data.</text>
</comment>
<accession>A0A6B1DW88</accession>
<proteinExistence type="predicted"/>
<dbReference type="Pfam" id="PF26099">
    <property type="entry name" value="DUF8034"/>
    <property type="match status" value="1"/>
</dbReference>
<sequence length="620" mass="70543">MQGRPLPGIPGWARRQRQLIDLLQASVEPFLERYVRNDRLIWRDTYPDTRDGADDFYEAAQNWPLLYLLTGNPQLLEHSQRLWDGITQQLTDLGVVHKEYEQGYDQFHQSESYIYFYFLCLADPSHERNRERARRFAGFYLNEDPEAPNYDPALRLIRAAHNGSRGPRYGYTDVDPPTYGYAPGMATYGLPFADLPDIDTYEDLREPEKALRMGRAMQERMGRGDVAGNLGVASLIANAFLLTGEDQYRAWITEYLSAWQERADANGGLIPDNVGLSGEVGEYLDGRWYGGLYGWTWPHGYYNIGKAAAVAGQAAALLTGDTAWLNLARGLYDSIMDLGEYRDPGREHMSLRDHWVDQLDSPGHREKEFLVPYRHDDGGWFDWQPMGPMHPFALWNMSGSEEDLARIRRLQQAEDGDWYRVASYRLKEDSGHEKPWLTFLDGLNPDYPDWILDVALEQVRRRLRMIEEDDDDLTQVNIHHWQQHNPVTTEALVQLTLGAPQPLYNGGLLHAPVRHFDGESGLPGLPPDVAVLVTGRDENSISLMAVNTGEHRVQSLRIQAGAYGEHAFTGAMVHGTESRPWSDTNIAGDWPERCVTVALEPGYAIRLTLGLERFRHTPAC</sequence>
<dbReference type="AlphaFoldDB" id="A0A6B1DW88"/>
<evidence type="ECO:0000313" key="1">
    <source>
        <dbReference type="EMBL" id="MYD91508.1"/>
    </source>
</evidence>
<protein>
    <submittedName>
        <fullName evidence="1">Uncharacterized protein</fullName>
    </submittedName>
</protein>
<name>A0A6B1DW88_9CHLR</name>